<reference evidence="2" key="1">
    <citation type="submission" date="2022-11" db="UniProtKB">
        <authorList>
            <consortium name="WormBaseParasite"/>
        </authorList>
    </citation>
    <scope>IDENTIFICATION</scope>
</reference>
<proteinExistence type="predicted"/>
<name>A0AC35GEI3_9BILA</name>
<protein>
    <submittedName>
        <fullName evidence="2">Uncharacterized protein</fullName>
    </submittedName>
</protein>
<evidence type="ECO:0000313" key="2">
    <source>
        <dbReference type="WBParaSite" id="PS1159_v2.g4109.t1"/>
    </source>
</evidence>
<organism evidence="1 2">
    <name type="scientific">Panagrolaimus sp. PS1159</name>
    <dbReference type="NCBI Taxonomy" id="55785"/>
    <lineage>
        <taxon>Eukaryota</taxon>
        <taxon>Metazoa</taxon>
        <taxon>Ecdysozoa</taxon>
        <taxon>Nematoda</taxon>
        <taxon>Chromadorea</taxon>
        <taxon>Rhabditida</taxon>
        <taxon>Tylenchina</taxon>
        <taxon>Panagrolaimomorpha</taxon>
        <taxon>Panagrolaimoidea</taxon>
        <taxon>Panagrolaimidae</taxon>
        <taxon>Panagrolaimus</taxon>
    </lineage>
</organism>
<sequence length="305" mass="34983">MDTFGRKFVAVYFRAGIGFLSVIFLLFGKLFLSIESFAIGTVLFGALWPIKSGVTKYYISECSPDKIRGLFTQGLVSITESVTNGYDLERSIIHTKSNHINLRQIWEDNGLRSSLILTFVTMLVNLVGPLQIYFVYSITLKIKYGFTNSQAVTFELFLNLACLPLGYILPFLYEKIGRRPIFLFTVFLSCLIADLLPAPAKSTVTQAMMLTTSILGIAFNFLFSFLQPLLGFCYFLPIIFIQFFFFYYLFKNLPETRFKAVYQNFEELQSVIHSRRNTNILLTRSRVNSLLRKPQKHSLYSYGTV</sequence>
<dbReference type="Proteomes" id="UP000887580">
    <property type="component" value="Unplaced"/>
</dbReference>
<dbReference type="WBParaSite" id="PS1159_v2.g4109.t1">
    <property type="protein sequence ID" value="PS1159_v2.g4109.t1"/>
    <property type="gene ID" value="PS1159_v2.g4109"/>
</dbReference>
<evidence type="ECO:0000313" key="1">
    <source>
        <dbReference type="Proteomes" id="UP000887580"/>
    </source>
</evidence>
<accession>A0AC35GEI3</accession>